<dbReference type="Proteomes" id="UP001056120">
    <property type="component" value="Linkage Group LG28"/>
</dbReference>
<sequence length="292" mass="33706">MFPRFRPLHPNTNKLQCKITLLNFQGTVKKEPALNIYRDSSFFDPKNPVLGSCNGLSYNQYPSYDGAIFLAVINPLTKQYRDLPPFTRFESFTGAEIGFDESINTLKTLCVILEDQICSPRKQLQLRTLVCNSGTWSWREIVQIPAYPITGEGVFCHGRLYWLASRVKYWSPRDGRKIVWFDVKTKKLGLIDAPTPKGCGWSHYDQVVDLNGEVGFAFFTWNLNRLVIELWMLKKEGWVFHCCFDLYQAPYNVVVSVFSTCDGRRLFVYTLKTGDLREVNRGDRCEPSIGMY</sequence>
<name>A0ACB8YF14_9ASTR</name>
<reference evidence="2" key="1">
    <citation type="journal article" date="2022" name="Mol. Ecol. Resour.">
        <title>The genomes of chicory, endive, great burdock and yacon provide insights into Asteraceae palaeo-polyploidization history and plant inulin production.</title>
        <authorList>
            <person name="Fan W."/>
            <person name="Wang S."/>
            <person name="Wang H."/>
            <person name="Wang A."/>
            <person name="Jiang F."/>
            <person name="Liu H."/>
            <person name="Zhao H."/>
            <person name="Xu D."/>
            <person name="Zhang Y."/>
        </authorList>
    </citation>
    <scope>NUCLEOTIDE SEQUENCE [LARGE SCALE GENOMIC DNA]</scope>
    <source>
        <strain evidence="2">cv. Yunnan</strain>
    </source>
</reference>
<protein>
    <submittedName>
        <fullName evidence="1">Uncharacterized protein</fullName>
    </submittedName>
</protein>
<reference evidence="1 2" key="2">
    <citation type="journal article" date="2022" name="Mol. Ecol. Resour.">
        <title>The genomes of chicory, endive, great burdock and yacon provide insights into Asteraceae paleo-polyploidization history and plant inulin production.</title>
        <authorList>
            <person name="Fan W."/>
            <person name="Wang S."/>
            <person name="Wang H."/>
            <person name="Wang A."/>
            <person name="Jiang F."/>
            <person name="Liu H."/>
            <person name="Zhao H."/>
            <person name="Xu D."/>
            <person name="Zhang Y."/>
        </authorList>
    </citation>
    <scope>NUCLEOTIDE SEQUENCE [LARGE SCALE GENOMIC DNA]</scope>
    <source>
        <strain evidence="2">cv. Yunnan</strain>
        <tissue evidence="1">Leaves</tissue>
    </source>
</reference>
<comment type="caution">
    <text evidence="1">The sequence shown here is derived from an EMBL/GenBank/DDBJ whole genome shotgun (WGS) entry which is preliminary data.</text>
</comment>
<keyword evidence="2" id="KW-1185">Reference proteome</keyword>
<organism evidence="1 2">
    <name type="scientific">Smallanthus sonchifolius</name>
    <dbReference type="NCBI Taxonomy" id="185202"/>
    <lineage>
        <taxon>Eukaryota</taxon>
        <taxon>Viridiplantae</taxon>
        <taxon>Streptophyta</taxon>
        <taxon>Embryophyta</taxon>
        <taxon>Tracheophyta</taxon>
        <taxon>Spermatophyta</taxon>
        <taxon>Magnoliopsida</taxon>
        <taxon>eudicotyledons</taxon>
        <taxon>Gunneridae</taxon>
        <taxon>Pentapetalae</taxon>
        <taxon>asterids</taxon>
        <taxon>campanulids</taxon>
        <taxon>Asterales</taxon>
        <taxon>Asteraceae</taxon>
        <taxon>Asteroideae</taxon>
        <taxon>Heliantheae alliance</taxon>
        <taxon>Millerieae</taxon>
        <taxon>Smallanthus</taxon>
    </lineage>
</organism>
<proteinExistence type="predicted"/>
<gene>
    <name evidence="1" type="ORF">L1987_84312</name>
</gene>
<evidence type="ECO:0000313" key="1">
    <source>
        <dbReference type="EMBL" id="KAI3683797.1"/>
    </source>
</evidence>
<accession>A0ACB8YF14</accession>
<dbReference type="EMBL" id="CM042045">
    <property type="protein sequence ID" value="KAI3683797.1"/>
    <property type="molecule type" value="Genomic_DNA"/>
</dbReference>
<evidence type="ECO:0000313" key="2">
    <source>
        <dbReference type="Proteomes" id="UP001056120"/>
    </source>
</evidence>